<gene>
    <name evidence="2" type="ORF">AVEN_40426_1</name>
</gene>
<protein>
    <submittedName>
        <fullName evidence="2">Uncharacterized protein</fullName>
    </submittedName>
</protein>
<comment type="caution">
    <text evidence="2">The sequence shown here is derived from an EMBL/GenBank/DDBJ whole genome shotgun (WGS) entry which is preliminary data.</text>
</comment>
<dbReference type="Proteomes" id="UP000499080">
    <property type="component" value="Unassembled WGS sequence"/>
</dbReference>
<name>A0A4Y2D9W1_ARAVE</name>
<evidence type="ECO:0000256" key="1">
    <source>
        <dbReference type="SAM" id="MobiDB-lite"/>
    </source>
</evidence>
<accession>A0A4Y2D9W1</accession>
<feature type="region of interest" description="Disordered" evidence="1">
    <location>
        <begin position="173"/>
        <end position="192"/>
    </location>
</feature>
<keyword evidence="3" id="KW-1185">Reference proteome</keyword>
<reference evidence="2 3" key="1">
    <citation type="journal article" date="2019" name="Sci. Rep.">
        <title>Orb-weaving spider Araneus ventricosus genome elucidates the spidroin gene catalogue.</title>
        <authorList>
            <person name="Kono N."/>
            <person name="Nakamura H."/>
            <person name="Ohtoshi R."/>
            <person name="Moran D.A.P."/>
            <person name="Shinohara A."/>
            <person name="Yoshida Y."/>
            <person name="Fujiwara M."/>
            <person name="Mori M."/>
            <person name="Tomita M."/>
            <person name="Arakawa K."/>
        </authorList>
    </citation>
    <scope>NUCLEOTIDE SEQUENCE [LARGE SCALE GENOMIC DNA]</scope>
</reference>
<sequence length="192" mass="21932">MTKALRFTHAFMGCEAVSALYRKEGPISGFKKLQNDREMQKLWTYLTFQTRHRILLQLQESNSSSIRTELPLASIVCDNIYKFRRGRVTSFQLNTGAGLSNRDIISLSHPLFPQRQTTCCISFVMGAKKTPPEIVSAREVGSRAPPLCARESCLNRNIPRMNAIPRRMSKLNVPAPQPERIAQNEDDFNERY</sequence>
<evidence type="ECO:0000313" key="3">
    <source>
        <dbReference type="Proteomes" id="UP000499080"/>
    </source>
</evidence>
<proteinExistence type="predicted"/>
<evidence type="ECO:0000313" key="2">
    <source>
        <dbReference type="EMBL" id="GBM13490.1"/>
    </source>
</evidence>
<dbReference type="AlphaFoldDB" id="A0A4Y2D9W1"/>
<dbReference type="EMBL" id="BGPR01000328">
    <property type="protein sequence ID" value="GBM13490.1"/>
    <property type="molecule type" value="Genomic_DNA"/>
</dbReference>
<organism evidence="2 3">
    <name type="scientific">Araneus ventricosus</name>
    <name type="common">Orbweaver spider</name>
    <name type="synonym">Epeira ventricosa</name>
    <dbReference type="NCBI Taxonomy" id="182803"/>
    <lineage>
        <taxon>Eukaryota</taxon>
        <taxon>Metazoa</taxon>
        <taxon>Ecdysozoa</taxon>
        <taxon>Arthropoda</taxon>
        <taxon>Chelicerata</taxon>
        <taxon>Arachnida</taxon>
        <taxon>Araneae</taxon>
        <taxon>Araneomorphae</taxon>
        <taxon>Entelegynae</taxon>
        <taxon>Araneoidea</taxon>
        <taxon>Araneidae</taxon>
        <taxon>Araneus</taxon>
    </lineage>
</organism>